<dbReference type="GO" id="GO:0031902">
    <property type="term" value="C:late endosome membrane"/>
    <property type="evidence" value="ECO:0007669"/>
    <property type="project" value="InterPro"/>
</dbReference>
<dbReference type="GO" id="GO:0043410">
    <property type="term" value="P:positive regulation of MAPK cascade"/>
    <property type="evidence" value="ECO:0007669"/>
    <property type="project" value="InterPro"/>
</dbReference>
<evidence type="ECO:0000313" key="7">
    <source>
        <dbReference type="EMBL" id="QPG73307.1"/>
    </source>
</evidence>
<gene>
    <name evidence="7" type="ORF">FOA43_000617</name>
</gene>
<evidence type="ECO:0000313" key="8">
    <source>
        <dbReference type="Proteomes" id="UP000662931"/>
    </source>
</evidence>
<evidence type="ECO:0000256" key="2">
    <source>
        <dbReference type="ARBA" id="ARBA00022707"/>
    </source>
</evidence>
<dbReference type="GO" id="GO:0071230">
    <property type="term" value="P:cellular response to amino acid stimulus"/>
    <property type="evidence" value="ECO:0007669"/>
    <property type="project" value="InterPro"/>
</dbReference>
<accession>A0A875RTA7</accession>
<name>A0A875RTA7_EENNA</name>
<dbReference type="OrthoDB" id="3995860at2759"/>
<keyword evidence="3" id="KW-0472">Membrane</keyword>
<keyword evidence="2" id="KW-0519">Myristate</keyword>
<dbReference type="KEGG" id="bnn:FOA43_000617"/>
<keyword evidence="8" id="KW-1185">Reference proteome</keyword>
<dbReference type="GO" id="GO:0032008">
    <property type="term" value="P:positive regulation of TOR signaling"/>
    <property type="evidence" value="ECO:0007669"/>
    <property type="project" value="InterPro"/>
</dbReference>
<dbReference type="GO" id="GO:0016197">
    <property type="term" value="P:endosomal transport"/>
    <property type="evidence" value="ECO:0007669"/>
    <property type="project" value="InterPro"/>
</dbReference>
<keyword evidence="4" id="KW-0564">Palmitate</keyword>
<proteinExistence type="predicted"/>
<sequence>MGICISCLRSYDEDTDQGVDENSPLLGDNEQQQIQAEEELQLELRNKELNSILNSANDHLIDLGTFMQSNQLQPFPGISASGLSSEQQQPQPTQDMTMSSMSHMTTGTGNGTTAGTTNGDFIKMEPVDQGEVEKEVQRDLDNLNEALGPDRMDKLTSIDTSSVGPLLVALE</sequence>
<evidence type="ECO:0000256" key="5">
    <source>
        <dbReference type="ARBA" id="ARBA00023288"/>
    </source>
</evidence>
<dbReference type="GO" id="GO:0045121">
    <property type="term" value="C:membrane raft"/>
    <property type="evidence" value="ECO:0007669"/>
    <property type="project" value="InterPro"/>
</dbReference>
<feature type="region of interest" description="Disordered" evidence="6">
    <location>
        <begin position="72"/>
        <end position="104"/>
    </location>
</feature>
<protein>
    <submittedName>
        <fullName evidence="7">Uncharacterized protein</fullName>
    </submittedName>
</protein>
<reference evidence="7" key="1">
    <citation type="submission" date="2020-10" db="EMBL/GenBank/DDBJ databases">
        <authorList>
            <person name="Roach M.J.R."/>
        </authorList>
    </citation>
    <scope>NUCLEOTIDE SEQUENCE</scope>
    <source>
        <strain evidence="7">CBS 1945</strain>
    </source>
</reference>
<dbReference type="AlphaFoldDB" id="A0A875RTA7"/>
<organism evidence="7 8">
    <name type="scientific">Eeniella nana</name>
    <name type="common">Yeast</name>
    <name type="synonym">Brettanomyces nanus</name>
    <dbReference type="NCBI Taxonomy" id="13502"/>
    <lineage>
        <taxon>Eukaryota</taxon>
        <taxon>Fungi</taxon>
        <taxon>Dikarya</taxon>
        <taxon>Ascomycota</taxon>
        <taxon>Saccharomycotina</taxon>
        <taxon>Pichiomycetes</taxon>
        <taxon>Pichiales</taxon>
        <taxon>Pichiaceae</taxon>
        <taxon>Brettanomyces</taxon>
    </lineage>
</organism>
<feature type="compositionally biased region" description="Low complexity" evidence="6">
    <location>
        <begin position="87"/>
        <end position="98"/>
    </location>
</feature>
<dbReference type="GO" id="GO:0001919">
    <property type="term" value="P:regulation of receptor recycling"/>
    <property type="evidence" value="ECO:0007669"/>
    <property type="project" value="InterPro"/>
</dbReference>
<evidence type="ECO:0000256" key="3">
    <source>
        <dbReference type="ARBA" id="ARBA00023136"/>
    </source>
</evidence>
<comment type="subcellular location">
    <subcellularLocation>
        <location evidence="1">Endomembrane system</location>
    </subcellularLocation>
</comment>
<dbReference type="InterPro" id="IPR028209">
    <property type="entry name" value="LAMTOR1/MEH1"/>
</dbReference>
<keyword evidence="5" id="KW-0449">Lipoprotein</keyword>
<dbReference type="GO" id="GO:0071986">
    <property type="term" value="C:Ragulator complex"/>
    <property type="evidence" value="ECO:0007669"/>
    <property type="project" value="InterPro"/>
</dbReference>
<dbReference type="SMART" id="SM01262">
    <property type="entry name" value="LAMTOR"/>
    <property type="match status" value="1"/>
</dbReference>
<evidence type="ECO:0000256" key="6">
    <source>
        <dbReference type="SAM" id="MobiDB-lite"/>
    </source>
</evidence>
<dbReference type="EMBL" id="CP064812">
    <property type="protein sequence ID" value="QPG73307.1"/>
    <property type="molecule type" value="Genomic_DNA"/>
</dbReference>
<dbReference type="RefSeq" id="XP_038776872.1">
    <property type="nucleotide sequence ID" value="XM_038920944.1"/>
</dbReference>
<dbReference type="GeneID" id="62194018"/>
<evidence type="ECO:0000256" key="4">
    <source>
        <dbReference type="ARBA" id="ARBA00023139"/>
    </source>
</evidence>
<evidence type="ECO:0000256" key="1">
    <source>
        <dbReference type="ARBA" id="ARBA00004308"/>
    </source>
</evidence>
<dbReference type="Proteomes" id="UP000662931">
    <property type="component" value="Chromosome 1"/>
</dbReference>